<sequence>MAKESDAYPELDVFMEGWFHQDWGASGETVEDVALDYKRVVRPMRVIQVCAEMDQFIAQNDAAVDSAFEQRWGWFRPAGLGYTIPEFFQELKRILRS</sequence>
<protein>
    <recommendedName>
        <fullName evidence="1">CdiI immunity protein domain-containing protein</fullName>
    </recommendedName>
</protein>
<evidence type="ECO:0000259" key="1">
    <source>
        <dbReference type="Pfam" id="PF18593"/>
    </source>
</evidence>
<dbReference type="EMBL" id="AGUF01000065">
    <property type="protein sequence ID" value="EHK64336.1"/>
    <property type="molecule type" value="Genomic_DNA"/>
</dbReference>
<dbReference type="OrthoDB" id="8636866at2"/>
<dbReference type="Proteomes" id="UP000003113">
    <property type="component" value="Unassembled WGS sequence"/>
</dbReference>
<dbReference type="AlphaFoldDB" id="H0FBR9"/>
<dbReference type="Pfam" id="PF18593">
    <property type="entry name" value="CdiI_2"/>
    <property type="match status" value="1"/>
</dbReference>
<name>H0FBR9_9BURK</name>
<accession>H0FBR9</accession>
<gene>
    <name evidence="2" type="ORF">KYC_21129</name>
</gene>
<evidence type="ECO:0000313" key="2">
    <source>
        <dbReference type="EMBL" id="EHK64336.1"/>
    </source>
</evidence>
<feature type="domain" description="CdiI immunity protein" evidence="1">
    <location>
        <begin position="8"/>
        <end position="93"/>
    </location>
</feature>
<dbReference type="RefSeq" id="WP_008166050.1">
    <property type="nucleotide sequence ID" value="NZ_AGUF01000065.1"/>
</dbReference>
<keyword evidence="3" id="KW-1185">Reference proteome</keyword>
<dbReference type="InterPro" id="IPR041129">
    <property type="entry name" value="CdiI_2"/>
</dbReference>
<proteinExistence type="predicted"/>
<comment type="caution">
    <text evidence="2">The sequence shown here is derived from an EMBL/GenBank/DDBJ whole genome shotgun (WGS) entry which is preliminary data.</text>
</comment>
<reference evidence="2 3" key="1">
    <citation type="journal article" date="2012" name="J. Bacteriol.">
        <title>Genome sequence of the highly efficient arsenite-oxidizing bacterium Achromobacter arsenitoxydans SY8.</title>
        <authorList>
            <person name="Li X."/>
            <person name="Hu Y."/>
            <person name="Gong J."/>
            <person name="Lin Y."/>
            <person name="Johnstone L."/>
            <person name="Rensing C."/>
            <person name="Wang G."/>
        </authorList>
    </citation>
    <scope>NUCLEOTIDE SEQUENCE [LARGE SCALE GENOMIC DNA]</scope>
    <source>
        <strain evidence="2 3">SY8</strain>
    </source>
</reference>
<organism evidence="2 3">
    <name type="scientific">Achromobacter arsenitoxydans SY8</name>
    <dbReference type="NCBI Taxonomy" id="477184"/>
    <lineage>
        <taxon>Bacteria</taxon>
        <taxon>Pseudomonadati</taxon>
        <taxon>Pseudomonadota</taxon>
        <taxon>Betaproteobacteria</taxon>
        <taxon>Burkholderiales</taxon>
        <taxon>Alcaligenaceae</taxon>
        <taxon>Achromobacter</taxon>
    </lineage>
</organism>
<evidence type="ECO:0000313" key="3">
    <source>
        <dbReference type="Proteomes" id="UP000003113"/>
    </source>
</evidence>